<dbReference type="InterPro" id="IPR036388">
    <property type="entry name" value="WH-like_DNA-bd_sf"/>
</dbReference>
<accession>A0ABY5DWK7</accession>
<gene>
    <name evidence="3" type="ORF">NBH00_05440</name>
</gene>
<dbReference type="Gene3D" id="1.10.10.10">
    <property type="entry name" value="Winged helix-like DNA-binding domain superfamily/Winged helix DNA-binding domain"/>
    <property type="match status" value="1"/>
</dbReference>
<feature type="region of interest" description="Disordered" evidence="1">
    <location>
        <begin position="243"/>
        <end position="263"/>
    </location>
</feature>
<dbReference type="PANTHER" id="PTHR23131">
    <property type="entry name" value="ENDORIBONUCLEASE LACTB2"/>
    <property type="match status" value="1"/>
</dbReference>
<dbReference type="SMART" id="SM00849">
    <property type="entry name" value="Lactamase_B"/>
    <property type="match status" value="1"/>
</dbReference>
<dbReference type="Pfam" id="PF17778">
    <property type="entry name" value="WHD_BLACT"/>
    <property type="match status" value="1"/>
</dbReference>
<evidence type="ECO:0000259" key="2">
    <source>
        <dbReference type="SMART" id="SM00849"/>
    </source>
</evidence>
<protein>
    <submittedName>
        <fullName evidence="3">MBL fold metallo-hydrolase</fullName>
    </submittedName>
</protein>
<dbReference type="CDD" id="cd16278">
    <property type="entry name" value="metallo-hydrolase-like_MBL-fold"/>
    <property type="match status" value="1"/>
</dbReference>
<keyword evidence="4" id="KW-1185">Reference proteome</keyword>
<proteinExistence type="predicted"/>
<dbReference type="SUPFAM" id="SSF56281">
    <property type="entry name" value="Metallo-hydrolase/oxidoreductase"/>
    <property type="match status" value="1"/>
</dbReference>
<sequence length="263" mass="28132">MSPAVDVTRIRANNPGPFTLTGTNSYLVGRGGCWVIDPGPDLDDHLDALVAGIEARGGAKGILLTHDHHDHVDGVPTLLKMLGGDVPVYASRYRRADHRIANGDMFGSVSVAATPGHAPDHVAFVIYDTVFSGDAVLGEGSVFVAPDPGALRGYLAGLELLKALRPRRIWPGHGPVVDDPVAKIDEYIAHRLERERRLLAGLEAGRRSIDELLDAAWADVPDQLRPAAAVTLASHLDKLEDEGQLPAGVERPQWPIPGMSSQV</sequence>
<dbReference type="Pfam" id="PF00753">
    <property type="entry name" value="Lactamase_B"/>
    <property type="match status" value="1"/>
</dbReference>
<dbReference type="InterPro" id="IPR041516">
    <property type="entry name" value="LACTB2_WH"/>
</dbReference>
<name>A0ABY5DWK7_9ACTN</name>
<dbReference type="EMBL" id="CP098502">
    <property type="protein sequence ID" value="UTI65653.1"/>
    <property type="molecule type" value="Genomic_DNA"/>
</dbReference>
<dbReference type="InterPro" id="IPR001279">
    <property type="entry name" value="Metallo-B-lactamas"/>
</dbReference>
<evidence type="ECO:0000256" key="1">
    <source>
        <dbReference type="SAM" id="MobiDB-lite"/>
    </source>
</evidence>
<feature type="domain" description="Metallo-beta-lactamase" evidence="2">
    <location>
        <begin position="22"/>
        <end position="173"/>
    </location>
</feature>
<dbReference type="Gene3D" id="3.60.15.10">
    <property type="entry name" value="Ribonuclease Z/Hydroxyacylglutathione hydrolase-like"/>
    <property type="match status" value="1"/>
</dbReference>
<reference evidence="3 4" key="1">
    <citation type="submission" date="2022-06" db="EMBL/GenBank/DDBJ databases">
        <title>Paraconexibacter antarcticus.</title>
        <authorList>
            <person name="Kim C.S."/>
        </authorList>
    </citation>
    <scope>NUCLEOTIDE SEQUENCE [LARGE SCALE GENOMIC DNA]</scope>
    <source>
        <strain evidence="3 4">02-257</strain>
    </source>
</reference>
<evidence type="ECO:0000313" key="3">
    <source>
        <dbReference type="EMBL" id="UTI65653.1"/>
    </source>
</evidence>
<dbReference type="PANTHER" id="PTHR23131:SF0">
    <property type="entry name" value="ENDORIBONUCLEASE LACTB2"/>
    <property type="match status" value="1"/>
</dbReference>
<dbReference type="RefSeq" id="WP_254572332.1">
    <property type="nucleotide sequence ID" value="NZ_CP098502.1"/>
</dbReference>
<dbReference type="InterPro" id="IPR036866">
    <property type="entry name" value="RibonucZ/Hydroxyglut_hydro"/>
</dbReference>
<dbReference type="InterPro" id="IPR050662">
    <property type="entry name" value="Sec-metab_biosynth-thioest"/>
</dbReference>
<organism evidence="3 4">
    <name type="scientific">Paraconexibacter antarcticus</name>
    <dbReference type="NCBI Taxonomy" id="2949664"/>
    <lineage>
        <taxon>Bacteria</taxon>
        <taxon>Bacillati</taxon>
        <taxon>Actinomycetota</taxon>
        <taxon>Thermoleophilia</taxon>
        <taxon>Solirubrobacterales</taxon>
        <taxon>Paraconexibacteraceae</taxon>
        <taxon>Paraconexibacter</taxon>
    </lineage>
</organism>
<dbReference type="Proteomes" id="UP001056035">
    <property type="component" value="Chromosome"/>
</dbReference>
<evidence type="ECO:0000313" key="4">
    <source>
        <dbReference type="Proteomes" id="UP001056035"/>
    </source>
</evidence>